<proteinExistence type="predicted"/>
<dbReference type="EMBL" id="DSUJ01000005">
    <property type="protein sequence ID" value="HFI90224.1"/>
    <property type="molecule type" value="Genomic_DNA"/>
</dbReference>
<comment type="caution">
    <text evidence="3">The sequence shown here is derived from an EMBL/GenBank/DDBJ whole genome shotgun (WGS) entry which is preliminary data.</text>
</comment>
<reference evidence="3" key="1">
    <citation type="journal article" date="2020" name="mSystems">
        <title>Genome- and Community-Level Interaction Insights into Carbon Utilization and Element Cycling Functions of Hydrothermarchaeota in Hydrothermal Sediment.</title>
        <authorList>
            <person name="Zhou Z."/>
            <person name="Liu Y."/>
            <person name="Xu W."/>
            <person name="Pan J."/>
            <person name="Luo Z.H."/>
            <person name="Li M."/>
        </authorList>
    </citation>
    <scope>NUCLEOTIDE SEQUENCE [LARGE SCALE GENOMIC DNA]</scope>
    <source>
        <strain evidence="3">SpSt-479</strain>
        <strain evidence="4">SpSt-500</strain>
    </source>
</reference>
<dbReference type="PANTHER" id="PTHR43861">
    <property type="entry name" value="TRANS-ACONITATE 2-METHYLTRANSFERASE-RELATED"/>
    <property type="match status" value="1"/>
</dbReference>
<dbReference type="Pfam" id="PF13649">
    <property type="entry name" value="Methyltransf_25"/>
    <property type="match status" value="1"/>
</dbReference>
<name>A0A7V2ZHR2_9BACT</name>
<evidence type="ECO:0000259" key="2">
    <source>
        <dbReference type="Pfam" id="PF13649"/>
    </source>
</evidence>
<evidence type="ECO:0000313" key="4">
    <source>
        <dbReference type="EMBL" id="HGT48999.1"/>
    </source>
</evidence>
<dbReference type="GO" id="GO:0008168">
    <property type="term" value="F:methyltransferase activity"/>
    <property type="evidence" value="ECO:0007669"/>
    <property type="project" value="UniProtKB-KW"/>
</dbReference>
<dbReference type="PANTHER" id="PTHR43861:SF3">
    <property type="entry name" value="PUTATIVE (AFU_ORTHOLOGUE AFUA_2G14390)-RELATED"/>
    <property type="match status" value="1"/>
</dbReference>
<keyword evidence="3" id="KW-0489">Methyltransferase</keyword>
<evidence type="ECO:0000256" key="1">
    <source>
        <dbReference type="ARBA" id="ARBA00022679"/>
    </source>
</evidence>
<dbReference type="EMBL" id="DSVI01000024">
    <property type="protein sequence ID" value="HGT48999.1"/>
    <property type="molecule type" value="Genomic_DNA"/>
</dbReference>
<dbReference type="InterPro" id="IPR041698">
    <property type="entry name" value="Methyltransf_25"/>
</dbReference>
<gene>
    <name evidence="3" type="ORF">ENS31_01695</name>
    <name evidence="4" type="ORF">ENS56_13265</name>
</gene>
<dbReference type="SUPFAM" id="SSF53335">
    <property type="entry name" value="S-adenosyl-L-methionine-dependent methyltransferases"/>
    <property type="match status" value="1"/>
</dbReference>
<accession>A0A7V2ZHR2</accession>
<feature type="domain" description="Methyltransferase" evidence="2">
    <location>
        <begin position="41"/>
        <end position="129"/>
    </location>
</feature>
<sequence length="205" mass="23261">MDREFWNSRYSEDHFIYGVEPNEFFKQQIDLLDTGKLFLPGEGEGRNAVYAASKGWIVDAVDFSEAAKNKALKLAESKSVKINYFISDLAKYNYPTNEYDLVGLFFVHLSPSIRDLVHSKIIKSLKSGGRIILEAFNKNQINNDSGGPKDIQLLYDEKVILKSFSELLRNSTGEILLLKNTTIELSEGDYHKGKADVIRFIGLKK</sequence>
<dbReference type="GO" id="GO:0032259">
    <property type="term" value="P:methylation"/>
    <property type="evidence" value="ECO:0007669"/>
    <property type="project" value="UniProtKB-KW"/>
</dbReference>
<evidence type="ECO:0000313" key="3">
    <source>
        <dbReference type="EMBL" id="HFI90224.1"/>
    </source>
</evidence>
<protein>
    <submittedName>
        <fullName evidence="3">Class I SAM-dependent methyltransferase</fullName>
    </submittedName>
</protein>
<organism evidence="3">
    <name type="scientific">Ignavibacterium album</name>
    <dbReference type="NCBI Taxonomy" id="591197"/>
    <lineage>
        <taxon>Bacteria</taxon>
        <taxon>Pseudomonadati</taxon>
        <taxon>Ignavibacteriota</taxon>
        <taxon>Ignavibacteria</taxon>
        <taxon>Ignavibacteriales</taxon>
        <taxon>Ignavibacteriaceae</taxon>
        <taxon>Ignavibacterium</taxon>
    </lineage>
</organism>
<keyword evidence="1 3" id="KW-0808">Transferase</keyword>
<dbReference type="InterPro" id="IPR029063">
    <property type="entry name" value="SAM-dependent_MTases_sf"/>
</dbReference>
<dbReference type="CDD" id="cd02440">
    <property type="entry name" value="AdoMet_MTases"/>
    <property type="match status" value="1"/>
</dbReference>
<dbReference type="Gene3D" id="3.40.50.150">
    <property type="entry name" value="Vaccinia Virus protein VP39"/>
    <property type="match status" value="1"/>
</dbReference>
<dbReference type="AlphaFoldDB" id="A0A7V2ZHR2"/>